<dbReference type="EMBL" id="CP023671">
    <property type="protein sequence ID" value="AYE33801.1"/>
    <property type="molecule type" value="Genomic_DNA"/>
</dbReference>
<evidence type="ECO:0000256" key="1">
    <source>
        <dbReference type="ARBA" id="ARBA00010641"/>
    </source>
</evidence>
<evidence type="ECO:0000313" key="7">
    <source>
        <dbReference type="EMBL" id="AYE33801.1"/>
    </source>
</evidence>
<keyword evidence="3" id="KW-0731">Sigma factor</keyword>
<accession>A0A9N7JKY7</accession>
<reference evidence="7 9" key="1">
    <citation type="submission" date="2017-09" db="EMBL/GenBank/DDBJ databases">
        <authorList>
            <person name="Thomas P."/>
            <person name="Seyboldt C."/>
        </authorList>
    </citation>
    <scope>NUCLEOTIDE SEQUENCE [LARGE SCALE GENOMIC DNA]</scope>
    <source>
        <strain evidence="7 9">DSM 7534</strain>
    </source>
</reference>
<dbReference type="GeneID" id="303559964"/>
<evidence type="ECO:0000313" key="10">
    <source>
        <dbReference type="Proteomes" id="UP001055437"/>
    </source>
</evidence>
<keyword evidence="10" id="KW-1185">Reference proteome</keyword>
<name>A0A9N7JKY7_CLOSE</name>
<dbReference type="PANTHER" id="PTHR43133">
    <property type="entry name" value="RNA POLYMERASE ECF-TYPE SIGMA FACTO"/>
    <property type="match status" value="1"/>
</dbReference>
<dbReference type="InterPro" id="IPR013325">
    <property type="entry name" value="RNA_pol_sigma_r2"/>
</dbReference>
<keyword evidence="4" id="KW-0804">Transcription</keyword>
<dbReference type="KEGG" id="csep:CP523_04600"/>
<dbReference type="InterPro" id="IPR007627">
    <property type="entry name" value="RNA_pol_sigma70_r2"/>
</dbReference>
<evidence type="ECO:0000256" key="2">
    <source>
        <dbReference type="ARBA" id="ARBA00023015"/>
    </source>
</evidence>
<dbReference type="InterPro" id="IPR036388">
    <property type="entry name" value="WH-like_DNA-bd_sf"/>
</dbReference>
<evidence type="ECO:0000259" key="5">
    <source>
        <dbReference type="Pfam" id="PF04542"/>
    </source>
</evidence>
<protein>
    <submittedName>
        <fullName evidence="8">RNA polymerase sigma factor</fullName>
    </submittedName>
    <submittedName>
        <fullName evidence="7">RNA polymerase subunit sigma</fullName>
    </submittedName>
</protein>
<dbReference type="Pfam" id="PF04542">
    <property type="entry name" value="Sigma70_r2"/>
    <property type="match status" value="1"/>
</dbReference>
<dbReference type="InterPro" id="IPR014284">
    <property type="entry name" value="RNA_pol_sigma-70_dom"/>
</dbReference>
<dbReference type="PANTHER" id="PTHR43133:SF60">
    <property type="entry name" value="RNA POLYMERASE SIGMA FACTOR SIGV"/>
    <property type="match status" value="1"/>
</dbReference>
<feature type="domain" description="RNA polymerase sigma factor 70 region 4 type 2" evidence="6">
    <location>
        <begin position="112"/>
        <end position="164"/>
    </location>
</feature>
<evidence type="ECO:0000256" key="4">
    <source>
        <dbReference type="ARBA" id="ARBA00023163"/>
    </source>
</evidence>
<dbReference type="RefSeq" id="WP_083089445.1">
    <property type="nucleotide sequence ID" value="NZ_CABMIZ010000011.1"/>
</dbReference>
<keyword evidence="2" id="KW-0805">Transcription regulation</keyword>
<dbReference type="EMBL" id="CP099799">
    <property type="protein sequence ID" value="USS00366.1"/>
    <property type="molecule type" value="Genomic_DNA"/>
</dbReference>
<dbReference type="OrthoDB" id="9795666at2"/>
<dbReference type="InterPro" id="IPR013249">
    <property type="entry name" value="RNA_pol_sigma70_r4_t2"/>
</dbReference>
<dbReference type="Proteomes" id="UP001055437">
    <property type="component" value="Chromosome"/>
</dbReference>
<dbReference type="GO" id="GO:0016987">
    <property type="term" value="F:sigma factor activity"/>
    <property type="evidence" value="ECO:0007669"/>
    <property type="project" value="UniProtKB-KW"/>
</dbReference>
<evidence type="ECO:0000313" key="9">
    <source>
        <dbReference type="Proteomes" id="UP000280586"/>
    </source>
</evidence>
<evidence type="ECO:0000256" key="3">
    <source>
        <dbReference type="ARBA" id="ARBA00023082"/>
    </source>
</evidence>
<evidence type="ECO:0000259" key="6">
    <source>
        <dbReference type="Pfam" id="PF08281"/>
    </source>
</evidence>
<reference evidence="8" key="2">
    <citation type="submission" date="2022-06" db="EMBL/GenBank/DDBJ databases">
        <authorList>
            <person name="Holder M.E."/>
            <person name="Ajami N.J."/>
            <person name="Petrosino J.F."/>
        </authorList>
    </citation>
    <scope>NUCLEOTIDE SEQUENCE</scope>
    <source>
        <strain evidence="8">RMA 8861</strain>
    </source>
</reference>
<dbReference type="SUPFAM" id="SSF88659">
    <property type="entry name" value="Sigma3 and sigma4 domains of RNA polymerase sigma factors"/>
    <property type="match status" value="1"/>
</dbReference>
<dbReference type="InterPro" id="IPR039425">
    <property type="entry name" value="RNA_pol_sigma-70-like"/>
</dbReference>
<sequence>MNIENMIDIYKDDVYKICLKLTSNKTDADDLFQETWLKIYNNLYKIDKQKSIRNWIYTICINTYKDSYSKKKRWLRVITDFFDSKVKHEIMEQQTSSIDETELIVFNNIEKERIQKLVKTLDEKYKLPIIMYYYLDYSYSDIATTLNIPVGTVKYRLNHGKKLLKTKLKNIL</sequence>
<evidence type="ECO:0000313" key="8">
    <source>
        <dbReference type="EMBL" id="USS00366.1"/>
    </source>
</evidence>
<dbReference type="GO" id="GO:0006352">
    <property type="term" value="P:DNA-templated transcription initiation"/>
    <property type="evidence" value="ECO:0007669"/>
    <property type="project" value="InterPro"/>
</dbReference>
<dbReference type="Proteomes" id="UP000280586">
    <property type="component" value="Chromosome"/>
</dbReference>
<comment type="similarity">
    <text evidence="1">Belongs to the sigma-70 factor family. ECF subfamily.</text>
</comment>
<dbReference type="GO" id="GO:0003677">
    <property type="term" value="F:DNA binding"/>
    <property type="evidence" value="ECO:0007669"/>
    <property type="project" value="InterPro"/>
</dbReference>
<dbReference type="AlphaFoldDB" id="A0A9N7JKY7"/>
<gene>
    <name evidence="7" type="ORF">CP523_04600</name>
    <name evidence="8" type="ORF">NH397_12855</name>
</gene>
<dbReference type="InterPro" id="IPR013324">
    <property type="entry name" value="RNA_pol_sigma_r3/r4-like"/>
</dbReference>
<dbReference type="SUPFAM" id="SSF88946">
    <property type="entry name" value="Sigma2 domain of RNA polymerase sigma factors"/>
    <property type="match status" value="1"/>
</dbReference>
<proteinExistence type="inferred from homology"/>
<dbReference type="Gene3D" id="1.10.1740.10">
    <property type="match status" value="1"/>
</dbReference>
<dbReference type="NCBIfam" id="NF009174">
    <property type="entry name" value="PRK12522.1"/>
    <property type="match status" value="1"/>
</dbReference>
<feature type="domain" description="RNA polymerase sigma-70 region 2" evidence="5">
    <location>
        <begin position="7"/>
        <end position="73"/>
    </location>
</feature>
<dbReference type="NCBIfam" id="TIGR02937">
    <property type="entry name" value="sigma70-ECF"/>
    <property type="match status" value="1"/>
</dbReference>
<dbReference type="Pfam" id="PF08281">
    <property type="entry name" value="Sigma70_r4_2"/>
    <property type="match status" value="1"/>
</dbReference>
<organism evidence="7 9">
    <name type="scientific">Clostridium septicum</name>
    <dbReference type="NCBI Taxonomy" id="1504"/>
    <lineage>
        <taxon>Bacteria</taxon>
        <taxon>Bacillati</taxon>
        <taxon>Bacillota</taxon>
        <taxon>Clostridia</taxon>
        <taxon>Eubacteriales</taxon>
        <taxon>Clostridiaceae</taxon>
        <taxon>Clostridium</taxon>
    </lineage>
</organism>
<dbReference type="Gene3D" id="1.10.10.10">
    <property type="entry name" value="Winged helix-like DNA-binding domain superfamily/Winged helix DNA-binding domain"/>
    <property type="match status" value="1"/>
</dbReference>